<protein>
    <submittedName>
        <fullName evidence="2">Uncharacterized protein</fullName>
    </submittedName>
</protein>
<feature type="compositionally biased region" description="Polar residues" evidence="1">
    <location>
        <begin position="41"/>
        <end position="54"/>
    </location>
</feature>
<organism evidence="2">
    <name type="scientific">Eucalyptus grandis</name>
    <name type="common">Flooded gum</name>
    <dbReference type="NCBI Taxonomy" id="71139"/>
    <lineage>
        <taxon>Eukaryota</taxon>
        <taxon>Viridiplantae</taxon>
        <taxon>Streptophyta</taxon>
        <taxon>Embryophyta</taxon>
        <taxon>Tracheophyta</taxon>
        <taxon>Spermatophyta</taxon>
        <taxon>Magnoliopsida</taxon>
        <taxon>eudicotyledons</taxon>
        <taxon>Gunneridae</taxon>
        <taxon>Pentapetalae</taxon>
        <taxon>rosids</taxon>
        <taxon>malvids</taxon>
        <taxon>Myrtales</taxon>
        <taxon>Myrtaceae</taxon>
        <taxon>Myrtoideae</taxon>
        <taxon>Eucalypteae</taxon>
        <taxon>Eucalyptus</taxon>
    </lineage>
</organism>
<feature type="compositionally biased region" description="Basic and acidic residues" evidence="1">
    <location>
        <begin position="15"/>
        <end position="26"/>
    </location>
</feature>
<proteinExistence type="predicted"/>
<dbReference type="EMBL" id="KK198758">
    <property type="protein sequence ID" value="KCW66780.1"/>
    <property type="molecule type" value="Genomic_DNA"/>
</dbReference>
<evidence type="ECO:0000313" key="2">
    <source>
        <dbReference type="EMBL" id="KCW66780.1"/>
    </source>
</evidence>
<dbReference type="AlphaFoldDB" id="A0A059BM47"/>
<evidence type="ECO:0000256" key="1">
    <source>
        <dbReference type="SAM" id="MobiDB-lite"/>
    </source>
</evidence>
<sequence length="78" mass="9033">MSMARISPIRSRKGMTREIEAQDESRWLNSRRRAQRRATVSPATSGSKDNCYGSTKAWQRKRGSVCEGLWSFVKKQRK</sequence>
<dbReference type="Gramene" id="KCW66780">
    <property type="protein sequence ID" value="KCW66780"/>
    <property type="gene ID" value="EUGRSUZ_F00544"/>
</dbReference>
<reference evidence="2" key="1">
    <citation type="submission" date="2013-07" db="EMBL/GenBank/DDBJ databases">
        <title>The genome of Eucalyptus grandis.</title>
        <authorList>
            <person name="Schmutz J."/>
            <person name="Hayes R."/>
            <person name="Myburg A."/>
            <person name="Tuskan G."/>
            <person name="Grattapaglia D."/>
            <person name="Rokhsar D.S."/>
        </authorList>
    </citation>
    <scope>NUCLEOTIDE SEQUENCE</scope>
    <source>
        <tissue evidence="2">Leaf extractions</tissue>
    </source>
</reference>
<accession>A0A059BM47</accession>
<feature type="region of interest" description="Disordered" evidence="1">
    <location>
        <begin position="1"/>
        <end position="54"/>
    </location>
</feature>
<dbReference type="InParanoid" id="A0A059BM47"/>
<name>A0A059BM47_EUCGR</name>
<gene>
    <name evidence="2" type="ORF">EUGRSUZ_F00544</name>
</gene>